<keyword evidence="3" id="KW-1185">Reference proteome</keyword>
<dbReference type="EMBL" id="BJWL01000003">
    <property type="protein sequence ID" value="GFY84965.1"/>
    <property type="molecule type" value="Genomic_DNA"/>
</dbReference>
<dbReference type="PANTHER" id="PTHR33912:SF2">
    <property type="entry name" value="PUTATIVE-RELATED"/>
    <property type="match status" value="1"/>
</dbReference>
<feature type="compositionally biased region" description="Low complexity" evidence="1">
    <location>
        <begin position="7"/>
        <end position="17"/>
    </location>
</feature>
<evidence type="ECO:0000256" key="1">
    <source>
        <dbReference type="SAM" id="MobiDB-lite"/>
    </source>
</evidence>
<reference evidence="2 3" key="1">
    <citation type="submission" date="2019-07" db="EMBL/GenBank/DDBJ databases">
        <title>De Novo Assembly of kiwifruit Actinidia rufa.</title>
        <authorList>
            <person name="Sugita-Konishi S."/>
            <person name="Sato K."/>
            <person name="Mori E."/>
            <person name="Abe Y."/>
            <person name="Kisaki G."/>
            <person name="Hamano K."/>
            <person name="Suezawa K."/>
            <person name="Otani M."/>
            <person name="Fukuda T."/>
            <person name="Manabe T."/>
            <person name="Gomi K."/>
            <person name="Tabuchi M."/>
            <person name="Akimitsu K."/>
            <person name="Kataoka I."/>
        </authorList>
    </citation>
    <scope>NUCLEOTIDE SEQUENCE [LARGE SCALE GENOMIC DNA]</scope>
    <source>
        <strain evidence="3">cv. Fuchu</strain>
    </source>
</reference>
<dbReference type="InterPro" id="IPR040381">
    <property type="entry name" value="At4g14450-like"/>
</dbReference>
<dbReference type="AlphaFoldDB" id="A0A7J0EES6"/>
<feature type="region of interest" description="Disordered" evidence="1">
    <location>
        <begin position="1"/>
        <end position="23"/>
    </location>
</feature>
<sequence length="108" mass="11876">MAEAATRRSGGQRLSSRLQRRRPASIQISPVTDWKAAIPLLSPLITSSPTSHDLTAEIKSCNNQQHRNQASDPEKPIVFKKWQHPAAPFCYEPAPLVAFVCAGAVDRT</sequence>
<dbReference type="Proteomes" id="UP000585474">
    <property type="component" value="Unassembled WGS sequence"/>
</dbReference>
<organism evidence="2 3">
    <name type="scientific">Actinidia rufa</name>
    <dbReference type="NCBI Taxonomy" id="165716"/>
    <lineage>
        <taxon>Eukaryota</taxon>
        <taxon>Viridiplantae</taxon>
        <taxon>Streptophyta</taxon>
        <taxon>Embryophyta</taxon>
        <taxon>Tracheophyta</taxon>
        <taxon>Spermatophyta</taxon>
        <taxon>Magnoliopsida</taxon>
        <taxon>eudicotyledons</taxon>
        <taxon>Gunneridae</taxon>
        <taxon>Pentapetalae</taxon>
        <taxon>asterids</taxon>
        <taxon>Ericales</taxon>
        <taxon>Actinidiaceae</taxon>
        <taxon>Actinidia</taxon>
    </lineage>
</organism>
<gene>
    <name evidence="2" type="ORF">Acr_03g0017390</name>
</gene>
<dbReference type="PANTHER" id="PTHR33912">
    <property type="entry name" value="OS01G0939400 PROTEIN"/>
    <property type="match status" value="1"/>
</dbReference>
<proteinExistence type="predicted"/>
<evidence type="ECO:0000313" key="3">
    <source>
        <dbReference type="Proteomes" id="UP000585474"/>
    </source>
</evidence>
<protein>
    <submittedName>
        <fullName evidence="2">Uncharacterized protein</fullName>
    </submittedName>
</protein>
<accession>A0A7J0EES6</accession>
<name>A0A7J0EES6_9ERIC</name>
<dbReference type="OrthoDB" id="673645at2759"/>
<evidence type="ECO:0000313" key="2">
    <source>
        <dbReference type="EMBL" id="GFY84965.1"/>
    </source>
</evidence>
<comment type="caution">
    <text evidence="2">The sequence shown here is derived from an EMBL/GenBank/DDBJ whole genome shotgun (WGS) entry which is preliminary data.</text>
</comment>
<dbReference type="GO" id="GO:0005634">
    <property type="term" value="C:nucleus"/>
    <property type="evidence" value="ECO:0007669"/>
    <property type="project" value="TreeGrafter"/>
</dbReference>
<dbReference type="GO" id="GO:0005737">
    <property type="term" value="C:cytoplasm"/>
    <property type="evidence" value="ECO:0007669"/>
    <property type="project" value="TreeGrafter"/>
</dbReference>